<comment type="caution">
    <text evidence="1">The sequence shown here is derived from an EMBL/GenBank/DDBJ whole genome shotgun (WGS) entry which is preliminary data.</text>
</comment>
<protein>
    <submittedName>
        <fullName evidence="1">Uncharacterized protein</fullName>
    </submittedName>
</protein>
<dbReference type="Proteomes" id="UP001516023">
    <property type="component" value="Unassembled WGS sequence"/>
</dbReference>
<evidence type="ECO:0000313" key="1">
    <source>
        <dbReference type="EMBL" id="KAL3788755.1"/>
    </source>
</evidence>
<name>A0ABD3PKN3_9STRA</name>
<dbReference type="AlphaFoldDB" id="A0ABD3PKN3"/>
<dbReference type="EMBL" id="JABMIG020000152">
    <property type="protein sequence ID" value="KAL3788755.1"/>
    <property type="molecule type" value="Genomic_DNA"/>
</dbReference>
<organism evidence="1 2">
    <name type="scientific">Cyclotella cryptica</name>
    <dbReference type="NCBI Taxonomy" id="29204"/>
    <lineage>
        <taxon>Eukaryota</taxon>
        <taxon>Sar</taxon>
        <taxon>Stramenopiles</taxon>
        <taxon>Ochrophyta</taxon>
        <taxon>Bacillariophyta</taxon>
        <taxon>Coscinodiscophyceae</taxon>
        <taxon>Thalassiosirophycidae</taxon>
        <taxon>Stephanodiscales</taxon>
        <taxon>Stephanodiscaceae</taxon>
        <taxon>Cyclotella</taxon>
    </lineage>
</organism>
<gene>
    <name evidence="1" type="ORF">HJC23_012311</name>
</gene>
<evidence type="ECO:0000313" key="2">
    <source>
        <dbReference type="Proteomes" id="UP001516023"/>
    </source>
</evidence>
<reference evidence="1 2" key="1">
    <citation type="journal article" date="2020" name="G3 (Bethesda)">
        <title>Improved Reference Genome for Cyclotella cryptica CCMP332, a Model for Cell Wall Morphogenesis, Salinity Adaptation, and Lipid Production in Diatoms (Bacillariophyta).</title>
        <authorList>
            <person name="Roberts W.R."/>
            <person name="Downey K.M."/>
            <person name="Ruck E.C."/>
            <person name="Traller J.C."/>
            <person name="Alverson A.J."/>
        </authorList>
    </citation>
    <scope>NUCLEOTIDE SEQUENCE [LARGE SCALE GENOMIC DNA]</scope>
    <source>
        <strain evidence="1 2">CCMP332</strain>
    </source>
</reference>
<proteinExistence type="predicted"/>
<keyword evidence="2" id="KW-1185">Reference proteome</keyword>
<sequence length="194" mass="20333">MLSANNTMIDGSAALTSRATSSESQKPGPAISMALSAHLMAKFKCVWMEEVYNSETGTSRLPEQETEPQGGPRLRQSIAPVLERGDVLVFVLGTVLLDVHLAGPLVIAVVVLAEEQLSEGHLLLPAGHFGHGPSGGTGKKVGLERGEVLVLATLSALDRVLEVDQQRQVGHSAVVVAVRADHFEAAAEGQKSAG</sequence>
<accession>A0ABD3PKN3</accession>